<dbReference type="HOGENOM" id="CLU_037608_0_0_9"/>
<keyword evidence="6" id="KW-1185">Reference proteome</keyword>
<dbReference type="STRING" id="888064.HMPREF9088_0837"/>
<feature type="domain" description="NodB homology" evidence="4">
    <location>
        <begin position="283"/>
        <end position="457"/>
    </location>
</feature>
<dbReference type="RefSeq" id="WP_007207858.1">
    <property type="nucleotide sequence ID" value="NZ_GL622241.1"/>
</dbReference>
<dbReference type="Proteomes" id="UP000010296">
    <property type="component" value="Unassembled WGS sequence"/>
</dbReference>
<dbReference type="PROSITE" id="PS51677">
    <property type="entry name" value="NODB"/>
    <property type="match status" value="1"/>
</dbReference>
<proteinExistence type="predicted"/>
<evidence type="ECO:0000256" key="3">
    <source>
        <dbReference type="SAM" id="Phobius"/>
    </source>
</evidence>
<comment type="caution">
    <text evidence="5">The sequence shown here is derived from an EMBL/GenBank/DDBJ whole genome shotgun (WGS) entry which is preliminary data.</text>
</comment>
<name>E6LEP7_ENTI1</name>
<protein>
    <submittedName>
        <fullName evidence="5">Polysaccharide deacetylase</fullName>
        <ecNumber evidence="5">3.5.1.-</ecNumber>
    </submittedName>
</protein>
<dbReference type="PANTHER" id="PTHR10587:SF133">
    <property type="entry name" value="CHITIN DEACETYLASE 1-RELATED"/>
    <property type="match status" value="1"/>
</dbReference>
<dbReference type="SUPFAM" id="SSF88713">
    <property type="entry name" value="Glycoside hydrolase/deacetylase"/>
    <property type="match status" value="1"/>
</dbReference>
<feature type="transmembrane region" description="Helical" evidence="3">
    <location>
        <begin position="25"/>
        <end position="47"/>
    </location>
</feature>
<dbReference type="GO" id="GO:0016020">
    <property type="term" value="C:membrane"/>
    <property type="evidence" value="ECO:0007669"/>
    <property type="project" value="TreeGrafter"/>
</dbReference>
<dbReference type="GO" id="GO:0016810">
    <property type="term" value="F:hydrolase activity, acting on carbon-nitrogen (but not peptide) bonds"/>
    <property type="evidence" value="ECO:0007669"/>
    <property type="project" value="InterPro"/>
</dbReference>
<keyword evidence="1" id="KW-0479">Metal-binding</keyword>
<evidence type="ECO:0000313" key="5">
    <source>
        <dbReference type="EMBL" id="EFU74322.1"/>
    </source>
</evidence>
<gene>
    <name evidence="5" type="primary">pgdA</name>
    <name evidence="5" type="ORF">HMPREF9088_0837</name>
</gene>
<dbReference type="CDD" id="cd10954">
    <property type="entry name" value="CE4_CtAXE_like"/>
    <property type="match status" value="1"/>
</dbReference>
<dbReference type="EC" id="3.5.1.-" evidence="5"/>
<dbReference type="AlphaFoldDB" id="E6LEP7"/>
<evidence type="ECO:0000256" key="2">
    <source>
        <dbReference type="ARBA" id="ARBA00022801"/>
    </source>
</evidence>
<reference evidence="5 6" key="1">
    <citation type="submission" date="2010-12" db="EMBL/GenBank/DDBJ databases">
        <authorList>
            <person name="Muzny D."/>
            <person name="Qin X."/>
            <person name="Deng J."/>
            <person name="Jiang H."/>
            <person name="Liu Y."/>
            <person name="Qu J."/>
            <person name="Song X.-Z."/>
            <person name="Zhang L."/>
            <person name="Thornton R."/>
            <person name="Coyle M."/>
            <person name="Francisco L."/>
            <person name="Jackson L."/>
            <person name="Javaid M."/>
            <person name="Korchina V."/>
            <person name="Kovar C."/>
            <person name="Mata R."/>
            <person name="Mathew T."/>
            <person name="Ngo R."/>
            <person name="Nguyen L."/>
            <person name="Nguyen N."/>
            <person name="Okwuonu G."/>
            <person name="Ongeri F."/>
            <person name="Pham C."/>
            <person name="Simmons D."/>
            <person name="Wilczek-Boney K."/>
            <person name="Hale W."/>
            <person name="Jakkamsetti A."/>
            <person name="Pham P."/>
            <person name="Ruth R."/>
            <person name="San Lucas F."/>
            <person name="Warren J."/>
            <person name="Zhang J."/>
            <person name="Zhao Z."/>
            <person name="Zhou C."/>
            <person name="Zhu D."/>
            <person name="Lee S."/>
            <person name="Bess C."/>
            <person name="Blankenburg K."/>
            <person name="Forbes L."/>
            <person name="Fu Q."/>
            <person name="Gubbala S."/>
            <person name="Hirani K."/>
            <person name="Jayaseelan J.C."/>
            <person name="Lara F."/>
            <person name="Munidasa M."/>
            <person name="Palculict T."/>
            <person name="Patil S."/>
            <person name="Pu L.-L."/>
            <person name="Saada N."/>
            <person name="Tang L."/>
            <person name="Weissenberger G."/>
            <person name="Zhu Y."/>
            <person name="Hemphill L."/>
            <person name="Shang Y."/>
            <person name="Youmans B."/>
            <person name="Ayvaz T."/>
            <person name="Ross M."/>
            <person name="Santibanez J."/>
            <person name="Aqrawi P."/>
            <person name="Gross S."/>
            <person name="Joshi V."/>
            <person name="Fowler G."/>
            <person name="Nazareth L."/>
            <person name="Reid J."/>
            <person name="Worley K."/>
            <person name="Petrosino J."/>
            <person name="Highlander S."/>
            <person name="Gibbs R."/>
        </authorList>
    </citation>
    <scope>NUCLEOTIDE SEQUENCE [LARGE SCALE GENOMIC DNA]</scope>
    <source>
        <strain evidence="6">DSM 15952 / CCUG 50447 / LMG 22039 / TP 1.5</strain>
    </source>
</reference>
<organism evidence="5 6">
    <name type="scientific">Enterococcus italicus (strain DSM 15952 / CCUG 50447 / LMG 22039 / TP 1.5)</name>
    <dbReference type="NCBI Taxonomy" id="888064"/>
    <lineage>
        <taxon>Bacteria</taxon>
        <taxon>Bacillati</taxon>
        <taxon>Bacillota</taxon>
        <taxon>Bacilli</taxon>
        <taxon>Lactobacillales</taxon>
        <taxon>Enterococcaceae</taxon>
        <taxon>Enterococcus</taxon>
    </lineage>
</organism>
<dbReference type="InterPro" id="IPR011330">
    <property type="entry name" value="Glyco_hydro/deAcase_b/a-brl"/>
</dbReference>
<dbReference type="PATRIC" id="fig|888064.11.peg.1869"/>
<evidence type="ECO:0000313" key="6">
    <source>
        <dbReference type="Proteomes" id="UP000010296"/>
    </source>
</evidence>
<accession>E6LEP7</accession>
<dbReference type="Gene3D" id="3.20.20.370">
    <property type="entry name" value="Glycoside hydrolase/deacetylase"/>
    <property type="match status" value="1"/>
</dbReference>
<keyword evidence="2 5" id="KW-0378">Hydrolase</keyword>
<dbReference type="GO" id="GO:0046872">
    <property type="term" value="F:metal ion binding"/>
    <property type="evidence" value="ECO:0007669"/>
    <property type="project" value="UniProtKB-KW"/>
</dbReference>
<dbReference type="eggNOG" id="COG0726">
    <property type="taxonomic scope" value="Bacteria"/>
</dbReference>
<evidence type="ECO:0000259" key="4">
    <source>
        <dbReference type="PROSITE" id="PS51677"/>
    </source>
</evidence>
<dbReference type="EMBL" id="AEPV01000031">
    <property type="protein sequence ID" value="EFU74322.1"/>
    <property type="molecule type" value="Genomic_DNA"/>
</dbReference>
<keyword evidence="3" id="KW-1133">Transmembrane helix</keyword>
<dbReference type="InterPro" id="IPR002509">
    <property type="entry name" value="NODB_dom"/>
</dbReference>
<evidence type="ECO:0000256" key="1">
    <source>
        <dbReference type="ARBA" id="ARBA00022723"/>
    </source>
</evidence>
<keyword evidence="3" id="KW-0472">Membrane</keyword>
<sequence length="483" mass="54266">MSEKFRSHTKKTTSKQTVAFLTNKWTFIGLLVLLLGIILPASFYLIATVNQETIAKQQAAAKSQLISQAKQSYFQKESAIQVTDEKSYAVDLRDTAIPSNIKEEITSQFQTITKKWNKNSDNFWLSYIHVQSYAPNASKVQAGITHYQWNIRKKAFVQQQQKKIKTIYIQAQTGAPITSQLLLQNNEQNLAVIRTLAQQALLDQASNPKAILDDVLAIPAFTWQTPITYSPKELTVTVAKQGALEETTVHLPYTTQLATALDLSYLDPSLAQSLTPKNEENQKQIALTFDDGPDPNTTPAILDTLKDNNVHATFFQLGSNSERYPTLVKRVADEGHEIGSHTYHHYKLPSYPLATIQKELTDTDKAIYLATGKLPKLVRPPYGAVNATVAQTAGRPIIQWDVDSRDWASKDVEKTLTQIQQTIIDNGIILMHDIQPSTVTALPKIIHWLKQQGYQLVTIDQLLQSQEKAYHEYFSATDERAIS</sequence>
<dbReference type="GO" id="GO:0005975">
    <property type="term" value="P:carbohydrate metabolic process"/>
    <property type="evidence" value="ECO:0007669"/>
    <property type="project" value="InterPro"/>
</dbReference>
<dbReference type="Pfam" id="PF01522">
    <property type="entry name" value="Polysacc_deac_1"/>
    <property type="match status" value="1"/>
</dbReference>
<dbReference type="PANTHER" id="PTHR10587">
    <property type="entry name" value="GLYCOSYL TRANSFERASE-RELATED"/>
    <property type="match status" value="1"/>
</dbReference>
<dbReference type="InterPro" id="IPR050248">
    <property type="entry name" value="Polysacc_deacetylase_ArnD"/>
</dbReference>
<dbReference type="OrthoDB" id="9812065at2"/>
<keyword evidence="3" id="KW-0812">Transmembrane</keyword>